<evidence type="ECO:0000313" key="2">
    <source>
        <dbReference type="EMBL" id="ODQ71066.1"/>
    </source>
</evidence>
<evidence type="ECO:0000256" key="1">
    <source>
        <dbReference type="SAM" id="MobiDB-lite"/>
    </source>
</evidence>
<accession>A0A1E3Q099</accession>
<dbReference type="AlphaFoldDB" id="A0A1E3Q099"/>
<proteinExistence type="predicted"/>
<keyword evidence="3" id="KW-1185">Reference proteome</keyword>
<organism evidence="2 3">
    <name type="scientific">Lipomyces starkeyi NRRL Y-11557</name>
    <dbReference type="NCBI Taxonomy" id="675824"/>
    <lineage>
        <taxon>Eukaryota</taxon>
        <taxon>Fungi</taxon>
        <taxon>Dikarya</taxon>
        <taxon>Ascomycota</taxon>
        <taxon>Saccharomycotina</taxon>
        <taxon>Lipomycetes</taxon>
        <taxon>Lipomycetales</taxon>
        <taxon>Lipomycetaceae</taxon>
        <taxon>Lipomyces</taxon>
    </lineage>
</organism>
<feature type="compositionally biased region" description="Low complexity" evidence="1">
    <location>
        <begin position="53"/>
        <end position="62"/>
    </location>
</feature>
<feature type="compositionally biased region" description="Basic and acidic residues" evidence="1">
    <location>
        <begin position="22"/>
        <end position="34"/>
    </location>
</feature>
<dbReference type="EMBL" id="KV454298">
    <property type="protein sequence ID" value="ODQ71066.1"/>
    <property type="molecule type" value="Genomic_DNA"/>
</dbReference>
<gene>
    <name evidence="2" type="ORF">LIPSTDRAFT_5095</name>
</gene>
<name>A0A1E3Q099_LIPST</name>
<evidence type="ECO:0000313" key="3">
    <source>
        <dbReference type="Proteomes" id="UP000094385"/>
    </source>
</evidence>
<protein>
    <submittedName>
        <fullName evidence="2">Uncharacterized protein</fullName>
    </submittedName>
</protein>
<reference evidence="2 3" key="1">
    <citation type="journal article" date="2016" name="Proc. Natl. Acad. Sci. U.S.A.">
        <title>Comparative genomics of biotechnologically important yeasts.</title>
        <authorList>
            <person name="Riley R."/>
            <person name="Haridas S."/>
            <person name="Wolfe K.H."/>
            <person name="Lopes M.R."/>
            <person name="Hittinger C.T."/>
            <person name="Goeker M."/>
            <person name="Salamov A.A."/>
            <person name="Wisecaver J.H."/>
            <person name="Long T.M."/>
            <person name="Calvey C.H."/>
            <person name="Aerts A.L."/>
            <person name="Barry K.W."/>
            <person name="Choi C."/>
            <person name="Clum A."/>
            <person name="Coughlan A.Y."/>
            <person name="Deshpande S."/>
            <person name="Douglass A.P."/>
            <person name="Hanson S.J."/>
            <person name="Klenk H.-P."/>
            <person name="LaButti K.M."/>
            <person name="Lapidus A."/>
            <person name="Lindquist E.A."/>
            <person name="Lipzen A.M."/>
            <person name="Meier-Kolthoff J.P."/>
            <person name="Ohm R.A."/>
            <person name="Otillar R.P."/>
            <person name="Pangilinan J.L."/>
            <person name="Peng Y."/>
            <person name="Rokas A."/>
            <person name="Rosa C.A."/>
            <person name="Scheuner C."/>
            <person name="Sibirny A.A."/>
            <person name="Slot J.C."/>
            <person name="Stielow J.B."/>
            <person name="Sun H."/>
            <person name="Kurtzman C.P."/>
            <person name="Blackwell M."/>
            <person name="Grigoriev I.V."/>
            <person name="Jeffries T.W."/>
        </authorList>
    </citation>
    <scope>NUCLEOTIDE SEQUENCE [LARGE SCALE GENOMIC DNA]</scope>
    <source>
        <strain evidence="2 3">NRRL Y-11557</strain>
    </source>
</reference>
<dbReference type="Proteomes" id="UP000094385">
    <property type="component" value="Unassembled WGS sequence"/>
</dbReference>
<feature type="region of interest" description="Disordered" evidence="1">
    <location>
        <begin position="21"/>
        <end position="66"/>
    </location>
</feature>
<sequence length="149" mass="16478">MPGAANLENITEGGLPLATAVEHSKVSQQSDRKPAINAMRLTAKRRAKDNPRSPSSSESAGSTTDIECELDVSYSIEGYASGEGRHHHSEYEDVFRLLTENPPEQILDVHFPYSKYPYLEYNSLTETVTVVTVPNSIHEVAVYELNLSL</sequence>